<keyword evidence="10" id="KW-1185">Reference proteome</keyword>
<dbReference type="Gene3D" id="1.10.3290.10">
    <property type="entry name" value="Fido-like domain"/>
    <property type="match status" value="1"/>
</dbReference>
<reference evidence="10" key="1">
    <citation type="journal article" date="2019" name="Int. J. Syst. Evol. Microbiol.">
        <title>The Global Catalogue of Microorganisms (GCM) 10K type strain sequencing project: providing services to taxonomists for standard genome sequencing and annotation.</title>
        <authorList>
            <consortium name="The Broad Institute Genomics Platform"/>
            <consortium name="The Broad Institute Genome Sequencing Center for Infectious Disease"/>
            <person name="Wu L."/>
            <person name="Ma J."/>
        </authorList>
    </citation>
    <scope>NUCLEOTIDE SEQUENCE [LARGE SCALE GENOMIC DNA]</scope>
    <source>
        <strain evidence="10">DT72</strain>
    </source>
</reference>
<keyword evidence="3" id="KW-0547">Nucleotide-binding</keyword>
<dbReference type="EC" id="2.7.7.108" evidence="5"/>
<evidence type="ECO:0000259" key="8">
    <source>
        <dbReference type="PROSITE" id="PS51459"/>
    </source>
</evidence>
<gene>
    <name evidence="9" type="ORF">ACFSJG_17125</name>
</gene>
<organism evidence="9 10">
    <name type="scientific">Rhodococcus gannanensis</name>
    <dbReference type="NCBI Taxonomy" id="1960308"/>
    <lineage>
        <taxon>Bacteria</taxon>
        <taxon>Bacillati</taxon>
        <taxon>Actinomycetota</taxon>
        <taxon>Actinomycetes</taxon>
        <taxon>Mycobacteriales</taxon>
        <taxon>Nocardiaceae</taxon>
        <taxon>Rhodococcus</taxon>
    </lineage>
</organism>
<evidence type="ECO:0000313" key="9">
    <source>
        <dbReference type="EMBL" id="MFD1813946.1"/>
    </source>
</evidence>
<dbReference type="EMBL" id="JBHUFB010000012">
    <property type="protein sequence ID" value="MFD1813946.1"/>
    <property type="molecule type" value="Genomic_DNA"/>
</dbReference>
<accession>A0ABW4P7C6</accession>
<comment type="catalytic activity">
    <reaction evidence="6">
        <text>L-threonyl-[protein] + ATP = 3-O-(5'-adenylyl)-L-threonyl-[protein] + diphosphate</text>
        <dbReference type="Rhea" id="RHEA:54292"/>
        <dbReference type="Rhea" id="RHEA-COMP:11060"/>
        <dbReference type="Rhea" id="RHEA-COMP:13847"/>
        <dbReference type="ChEBI" id="CHEBI:30013"/>
        <dbReference type="ChEBI" id="CHEBI:30616"/>
        <dbReference type="ChEBI" id="CHEBI:33019"/>
        <dbReference type="ChEBI" id="CHEBI:138113"/>
        <dbReference type="EC" id="2.7.7.108"/>
    </reaction>
</comment>
<dbReference type="Pfam" id="PF02661">
    <property type="entry name" value="Fic"/>
    <property type="match status" value="1"/>
</dbReference>
<dbReference type="SUPFAM" id="SSF140931">
    <property type="entry name" value="Fic-like"/>
    <property type="match status" value="1"/>
</dbReference>
<keyword evidence="4" id="KW-0067">ATP-binding</keyword>
<evidence type="ECO:0000256" key="7">
    <source>
        <dbReference type="ARBA" id="ARBA00048696"/>
    </source>
</evidence>
<dbReference type="RefSeq" id="WP_378486422.1">
    <property type="nucleotide sequence ID" value="NZ_JBHUFB010000012.1"/>
</dbReference>
<evidence type="ECO:0000313" key="10">
    <source>
        <dbReference type="Proteomes" id="UP001597286"/>
    </source>
</evidence>
<protein>
    <recommendedName>
        <fullName evidence="5">protein adenylyltransferase</fullName>
        <ecNumber evidence="5">2.7.7.108</ecNumber>
    </recommendedName>
</protein>
<dbReference type="InterPro" id="IPR003812">
    <property type="entry name" value="Fido"/>
</dbReference>
<keyword evidence="2" id="KW-0548">Nucleotidyltransferase</keyword>
<keyword evidence="1" id="KW-0808">Transferase</keyword>
<dbReference type="InterPro" id="IPR043038">
    <property type="entry name" value="VbhA_sf"/>
</dbReference>
<dbReference type="Gene3D" id="1.10.8.1050">
    <property type="entry name" value="Antitoxin VbhA-like"/>
    <property type="match status" value="1"/>
</dbReference>
<feature type="domain" description="Fido" evidence="8">
    <location>
        <begin position="131"/>
        <end position="273"/>
    </location>
</feature>
<evidence type="ECO:0000256" key="4">
    <source>
        <dbReference type="ARBA" id="ARBA00022840"/>
    </source>
</evidence>
<proteinExistence type="predicted"/>
<evidence type="ECO:0000256" key="5">
    <source>
        <dbReference type="ARBA" id="ARBA00034531"/>
    </source>
</evidence>
<dbReference type="InterPro" id="IPR036597">
    <property type="entry name" value="Fido-like_dom_sf"/>
</dbReference>
<sequence>MTERASERWPDLFEAQAATVVHAVDQVVAAERLEGWTPERTDVEALLSLAGGELTPDAHIRNTLARVTTREVWTRSRWWVRPRPYLVRGTSVLRNRFDLRDADQLRDVEFAATAARLLGVHLAGPPPIRRIDADHIRNVHRQVFGDVFGWAGQHRIVELSKNGDDFASVATIDRYLREVEIAIATVDWPRADRGRLAYGLSAVYVTYNHAHPFREGNGRTGTLLLHQLCAATGFRLDLSGIERTDWVAASRDSAPFRRVGAPSPRPLIPLLARALRPAQSKPSQESGANTS</sequence>
<comment type="catalytic activity">
    <reaction evidence="7">
        <text>L-tyrosyl-[protein] + ATP = O-(5'-adenylyl)-L-tyrosyl-[protein] + diphosphate</text>
        <dbReference type="Rhea" id="RHEA:54288"/>
        <dbReference type="Rhea" id="RHEA-COMP:10136"/>
        <dbReference type="Rhea" id="RHEA-COMP:13846"/>
        <dbReference type="ChEBI" id="CHEBI:30616"/>
        <dbReference type="ChEBI" id="CHEBI:33019"/>
        <dbReference type="ChEBI" id="CHEBI:46858"/>
        <dbReference type="ChEBI" id="CHEBI:83624"/>
        <dbReference type="EC" id="2.7.7.108"/>
    </reaction>
</comment>
<name>A0ABW4P7C6_9NOCA</name>
<dbReference type="Proteomes" id="UP001597286">
    <property type="component" value="Unassembled WGS sequence"/>
</dbReference>
<dbReference type="InterPro" id="IPR041535">
    <property type="entry name" value="VbhA"/>
</dbReference>
<dbReference type="Pfam" id="PF18495">
    <property type="entry name" value="VbhA"/>
    <property type="match status" value="1"/>
</dbReference>
<dbReference type="PANTHER" id="PTHR39560:SF1">
    <property type="entry name" value="PROTEIN ADENYLYLTRANSFERASE FIC-RELATED"/>
    <property type="match status" value="1"/>
</dbReference>
<comment type="caution">
    <text evidence="9">The sequence shown here is derived from an EMBL/GenBank/DDBJ whole genome shotgun (WGS) entry which is preliminary data.</text>
</comment>
<evidence type="ECO:0000256" key="6">
    <source>
        <dbReference type="ARBA" id="ARBA00047939"/>
    </source>
</evidence>
<dbReference type="PANTHER" id="PTHR39560">
    <property type="entry name" value="PROTEIN ADENYLYLTRANSFERASE FIC-RELATED"/>
    <property type="match status" value="1"/>
</dbReference>
<dbReference type="PROSITE" id="PS51459">
    <property type="entry name" value="FIDO"/>
    <property type="match status" value="1"/>
</dbReference>
<evidence type="ECO:0000256" key="3">
    <source>
        <dbReference type="ARBA" id="ARBA00022741"/>
    </source>
</evidence>
<evidence type="ECO:0000256" key="2">
    <source>
        <dbReference type="ARBA" id="ARBA00022695"/>
    </source>
</evidence>
<evidence type="ECO:0000256" key="1">
    <source>
        <dbReference type="ARBA" id="ARBA00022679"/>
    </source>
</evidence>